<dbReference type="PANTHER" id="PTHR45661">
    <property type="entry name" value="SURFACE ANTIGEN"/>
    <property type="match status" value="1"/>
</dbReference>
<organism evidence="3 4">
    <name type="scientific">Triparma verrucosa</name>
    <dbReference type="NCBI Taxonomy" id="1606542"/>
    <lineage>
        <taxon>Eukaryota</taxon>
        <taxon>Sar</taxon>
        <taxon>Stramenopiles</taxon>
        <taxon>Ochrophyta</taxon>
        <taxon>Bolidophyceae</taxon>
        <taxon>Parmales</taxon>
        <taxon>Triparmaceae</taxon>
        <taxon>Triparma</taxon>
    </lineage>
</organism>
<accession>A0A9W7BT16</accession>
<comment type="caution">
    <text evidence="3">The sequence shown here is derived from an EMBL/GenBank/DDBJ whole genome shotgun (WGS) entry which is preliminary data.</text>
</comment>
<keyword evidence="4" id="KW-1185">Reference proteome</keyword>
<feature type="compositionally biased region" description="Acidic residues" evidence="1">
    <location>
        <begin position="172"/>
        <end position="193"/>
    </location>
</feature>
<feature type="chain" id="PRO_5040826545" evidence="2">
    <location>
        <begin position="22"/>
        <end position="220"/>
    </location>
</feature>
<dbReference type="InterPro" id="IPR053139">
    <property type="entry name" value="Surface_bspA-like"/>
</dbReference>
<dbReference type="Pfam" id="PF13306">
    <property type="entry name" value="LRR_5"/>
    <property type="match status" value="1"/>
</dbReference>
<proteinExistence type="predicted"/>
<reference evidence="4" key="1">
    <citation type="journal article" date="2023" name="Commun. Biol.">
        <title>Genome analysis of Parmales, the sister group of diatoms, reveals the evolutionary specialization of diatoms from phago-mixotrophs to photoautotrophs.</title>
        <authorList>
            <person name="Ban H."/>
            <person name="Sato S."/>
            <person name="Yoshikawa S."/>
            <person name="Yamada K."/>
            <person name="Nakamura Y."/>
            <person name="Ichinomiya M."/>
            <person name="Sato N."/>
            <person name="Blanc-Mathieu R."/>
            <person name="Endo H."/>
            <person name="Kuwata A."/>
            <person name="Ogata H."/>
        </authorList>
    </citation>
    <scope>NUCLEOTIDE SEQUENCE [LARGE SCALE GENOMIC DNA]</scope>
    <source>
        <strain evidence="4">NIES 3699</strain>
    </source>
</reference>
<feature type="compositionally biased region" description="Basic and acidic residues" evidence="1">
    <location>
        <begin position="194"/>
        <end position="208"/>
    </location>
</feature>
<dbReference type="InterPro" id="IPR026906">
    <property type="entry name" value="LRR_5"/>
</dbReference>
<dbReference type="AlphaFoldDB" id="A0A9W7BT16"/>
<dbReference type="PANTHER" id="PTHR45661:SF3">
    <property type="entry name" value="IG-LIKE DOMAIN-CONTAINING PROTEIN"/>
    <property type="match status" value="1"/>
</dbReference>
<dbReference type="SUPFAM" id="SSF52058">
    <property type="entry name" value="L domain-like"/>
    <property type="match status" value="1"/>
</dbReference>
<name>A0A9W7BT16_9STRA</name>
<evidence type="ECO:0000313" key="3">
    <source>
        <dbReference type="EMBL" id="GMH97001.1"/>
    </source>
</evidence>
<feature type="region of interest" description="Disordered" evidence="1">
    <location>
        <begin position="166"/>
        <end position="220"/>
    </location>
</feature>
<evidence type="ECO:0000256" key="1">
    <source>
        <dbReference type="SAM" id="MobiDB-lite"/>
    </source>
</evidence>
<sequence length="220" mass="25315">MTSTGCLWVLLSLGIPRYTYTREVVFLLNIRKLGVNTCCDAVNLVVVEIPEGVEYIDYNVFRNCSSLTTVSFPTTLRSLDSWAFDECSSLDNVNLLHTQLWKIGNFAFMLCSELKSMTIPDSLEMLGGDVFYGCDKLAPCLEYNESDWGKESVDTTYEVIAHLRSLQSQQESTEESTEEQEEEGKEFDDEESDEGRWHHQQEQKDQRPKRPPIFPHTRVY</sequence>
<keyword evidence="2" id="KW-0732">Signal</keyword>
<dbReference type="Proteomes" id="UP001165160">
    <property type="component" value="Unassembled WGS sequence"/>
</dbReference>
<protein>
    <submittedName>
        <fullName evidence="3">Uncharacterized protein</fullName>
    </submittedName>
</protein>
<evidence type="ECO:0000256" key="2">
    <source>
        <dbReference type="SAM" id="SignalP"/>
    </source>
</evidence>
<dbReference type="EMBL" id="BRXX01000193">
    <property type="protein sequence ID" value="GMH97001.1"/>
    <property type="molecule type" value="Genomic_DNA"/>
</dbReference>
<dbReference type="Gene3D" id="3.80.10.10">
    <property type="entry name" value="Ribonuclease Inhibitor"/>
    <property type="match status" value="1"/>
</dbReference>
<feature type="signal peptide" evidence="2">
    <location>
        <begin position="1"/>
        <end position="21"/>
    </location>
</feature>
<gene>
    <name evidence="3" type="ORF">TrVE_jg4557</name>
</gene>
<evidence type="ECO:0000313" key="4">
    <source>
        <dbReference type="Proteomes" id="UP001165160"/>
    </source>
</evidence>
<dbReference type="InterPro" id="IPR032675">
    <property type="entry name" value="LRR_dom_sf"/>
</dbReference>